<protein>
    <submittedName>
        <fullName evidence="2">Uncharacterized protein</fullName>
    </submittedName>
</protein>
<keyword evidence="1" id="KW-0472">Membrane</keyword>
<dbReference type="InParanoid" id="Q7R7Q8"/>
<dbReference type="AlphaFoldDB" id="Q7R7Q8"/>
<proteinExistence type="predicted"/>
<organism evidence="2 3">
    <name type="scientific">Plasmodium yoelii yoelii</name>
    <dbReference type="NCBI Taxonomy" id="73239"/>
    <lineage>
        <taxon>Eukaryota</taxon>
        <taxon>Sar</taxon>
        <taxon>Alveolata</taxon>
        <taxon>Apicomplexa</taxon>
        <taxon>Aconoidasida</taxon>
        <taxon>Haemosporida</taxon>
        <taxon>Plasmodiidae</taxon>
        <taxon>Plasmodium</taxon>
        <taxon>Plasmodium (Vinckeia)</taxon>
    </lineage>
</organism>
<evidence type="ECO:0000313" key="2">
    <source>
        <dbReference type="EMBL" id="EAA20005.1"/>
    </source>
</evidence>
<keyword evidence="1" id="KW-0812">Transmembrane</keyword>
<reference evidence="2 3" key="1">
    <citation type="journal article" date="2002" name="Nature">
        <title>Genome sequence and comparative analysis of the model rodent malaria parasite Plasmodium yoelii yoelii.</title>
        <authorList>
            <person name="Carlton J.M."/>
            <person name="Angiuoli S.V."/>
            <person name="Suh B.B."/>
            <person name="Kooij T.W."/>
            <person name="Pertea M."/>
            <person name="Silva J.C."/>
            <person name="Ermolaeva M.D."/>
            <person name="Allen J.E."/>
            <person name="Selengut J.D."/>
            <person name="Koo H.L."/>
            <person name="Peterson J.D."/>
            <person name="Pop M."/>
            <person name="Kosack D.S."/>
            <person name="Shumway M.F."/>
            <person name="Bidwell S.L."/>
            <person name="Shallom S.J."/>
            <person name="van Aken S.E."/>
            <person name="Riedmuller S.B."/>
            <person name="Feldblyum T.V."/>
            <person name="Cho J.K."/>
            <person name="Quackenbush J."/>
            <person name="Sedegah M."/>
            <person name="Shoaibi A."/>
            <person name="Cummings L.M."/>
            <person name="Florens L."/>
            <person name="Yates J.R."/>
            <person name="Raine J.D."/>
            <person name="Sinden R.E."/>
            <person name="Harris M.A."/>
            <person name="Cunningham D.A."/>
            <person name="Preiser P.R."/>
            <person name="Bergman L.W."/>
            <person name="Vaidya A.B."/>
            <person name="van Lin L.H."/>
            <person name="Janse C.J."/>
            <person name="Waters A.P."/>
            <person name="Smith H.O."/>
            <person name="White O.R."/>
            <person name="Salzberg S.L."/>
            <person name="Venter J.C."/>
            <person name="Fraser C.M."/>
            <person name="Hoffman S.L."/>
            <person name="Gardner M.J."/>
            <person name="Carucci D.J."/>
        </authorList>
    </citation>
    <scope>NUCLEOTIDE SEQUENCE [LARGE SCALE GENOMIC DNA]</scope>
    <source>
        <strain evidence="2 3">17XNL</strain>
    </source>
</reference>
<gene>
    <name evidence="2" type="ORF">PY07523</name>
</gene>
<keyword evidence="1" id="KW-1133">Transmembrane helix</keyword>
<accession>Q7R7Q8</accession>
<evidence type="ECO:0000313" key="3">
    <source>
        <dbReference type="Proteomes" id="UP000008553"/>
    </source>
</evidence>
<dbReference type="Proteomes" id="UP000008553">
    <property type="component" value="Unassembled WGS sequence"/>
</dbReference>
<evidence type="ECO:0000256" key="1">
    <source>
        <dbReference type="SAM" id="Phobius"/>
    </source>
</evidence>
<feature type="transmembrane region" description="Helical" evidence="1">
    <location>
        <begin position="6"/>
        <end position="23"/>
    </location>
</feature>
<comment type="caution">
    <text evidence="2">The sequence shown here is derived from an EMBL/GenBank/DDBJ whole genome shotgun (WGS) entry which is preliminary data.</text>
</comment>
<name>Q7R7Q8_PLAYO</name>
<sequence>MYLYFMIIYYTLVVCLINIKNIIINMKVYCNVDEYSKLIEL</sequence>
<keyword evidence="3" id="KW-1185">Reference proteome</keyword>
<dbReference type="EMBL" id="AABL01002787">
    <property type="protein sequence ID" value="EAA20005.1"/>
    <property type="molecule type" value="Genomic_DNA"/>
</dbReference>
<dbReference type="PaxDb" id="73239-Q7R7Q8"/>